<dbReference type="FunFam" id="1.20.120.420:FF:000003">
    <property type="entry name" value="Methylthioribose-1-phosphate isomerase"/>
    <property type="match status" value="1"/>
</dbReference>
<feature type="non-terminal residue" evidence="2">
    <location>
        <position position="1"/>
    </location>
</feature>
<dbReference type="Gene3D" id="1.20.120.420">
    <property type="entry name" value="translation initiation factor eif-2b, domain 1"/>
    <property type="match status" value="1"/>
</dbReference>
<name>A0A381QMN9_9ZZZZ</name>
<reference evidence="2" key="1">
    <citation type="submission" date="2018-05" db="EMBL/GenBank/DDBJ databases">
        <authorList>
            <person name="Lanie J.A."/>
            <person name="Ng W.-L."/>
            <person name="Kazmierczak K.M."/>
            <person name="Andrzejewski T.M."/>
            <person name="Davidsen T.M."/>
            <person name="Wayne K.J."/>
            <person name="Tettelin H."/>
            <person name="Glass J.I."/>
            <person name="Rusch D."/>
            <person name="Podicherti R."/>
            <person name="Tsui H.-C.T."/>
            <person name="Winkler M.E."/>
        </authorList>
    </citation>
    <scope>NUCLEOTIDE SEQUENCE</scope>
</reference>
<keyword evidence="1" id="KW-0413">Isomerase</keyword>
<dbReference type="NCBIfam" id="NF004326">
    <property type="entry name" value="PRK05720.1"/>
    <property type="match status" value="1"/>
</dbReference>
<evidence type="ECO:0000313" key="2">
    <source>
        <dbReference type="EMBL" id="SUZ80118.1"/>
    </source>
</evidence>
<dbReference type="InterPro" id="IPR037171">
    <property type="entry name" value="NagB/RpiA_transferase-like"/>
</dbReference>
<dbReference type="FunFam" id="3.40.50.10470:FF:000006">
    <property type="entry name" value="Methylthioribose-1-phosphate isomerase"/>
    <property type="match status" value="1"/>
</dbReference>
<dbReference type="Gene3D" id="3.40.50.10470">
    <property type="entry name" value="Translation initiation factor eif-2b, domain 2"/>
    <property type="match status" value="1"/>
</dbReference>
<dbReference type="AlphaFoldDB" id="A0A381QMN9"/>
<sequence length="362" mass="39644">VEKIQLSEQDSAVSGTSGIPQTLRWSAGELYLLDQTKLPLEVVEEKQESVEQVWHSIKQLKVRGAPAIGVAAAYGLLIGVREEIAMNLSEYLQEVENKAAYLESARPTAVNLKWALNRMLGSAKTFSGNDSRGLYKHLEEEAIRIHEEDVQLCLKMGVNGVSLINEGMGVLTHCNAGALATTGIGTATSPMYLAHQNGVQFRVYADETRPLLQGARLTSWELKKSGLDVTLLTDNMAAHIMSQGLIDLVITGTDRVVANGDVANKIGTHGVAILAKHFGIPFYVACPYSTIDLNTVEGKDIVIEEREAEEVSHFGLRRTAPEEMKVRNPAFDVTPHELVTGLITEKGIIRAPFAENLRKEYL</sequence>
<protein>
    <recommendedName>
        <fullName evidence="3">S-methyl-5-thioribose-1-phosphate isomerase</fullName>
    </recommendedName>
</protein>
<dbReference type="HAMAP" id="MF_01678">
    <property type="entry name" value="Salvage_MtnA"/>
    <property type="match status" value="1"/>
</dbReference>
<gene>
    <name evidence="2" type="ORF">METZ01_LOCUS32972</name>
</gene>
<dbReference type="InterPro" id="IPR000649">
    <property type="entry name" value="IF-2B-related"/>
</dbReference>
<dbReference type="InterPro" id="IPR027363">
    <property type="entry name" value="M1Pi_N"/>
</dbReference>
<organism evidence="2">
    <name type="scientific">marine metagenome</name>
    <dbReference type="NCBI Taxonomy" id="408172"/>
    <lineage>
        <taxon>unclassified sequences</taxon>
        <taxon>metagenomes</taxon>
        <taxon>ecological metagenomes</taxon>
    </lineage>
</organism>
<accession>A0A381QMN9</accession>
<dbReference type="NCBIfam" id="TIGR00512">
    <property type="entry name" value="salvage_mtnA"/>
    <property type="match status" value="1"/>
</dbReference>
<dbReference type="InterPro" id="IPR011559">
    <property type="entry name" value="Initiation_fac_2B_a/b/d"/>
</dbReference>
<dbReference type="PANTHER" id="PTHR43475">
    <property type="entry name" value="METHYLTHIORIBOSE-1-PHOSPHATE ISOMERASE"/>
    <property type="match status" value="1"/>
</dbReference>
<dbReference type="PANTHER" id="PTHR43475:SF1">
    <property type="entry name" value="METHYLTHIORIBOSE-1-PHOSPHATE ISOMERASE"/>
    <property type="match status" value="1"/>
</dbReference>
<dbReference type="InterPro" id="IPR042529">
    <property type="entry name" value="IF_2B-like_C"/>
</dbReference>
<dbReference type="NCBIfam" id="TIGR00524">
    <property type="entry name" value="eIF-2B_rel"/>
    <property type="match status" value="1"/>
</dbReference>
<dbReference type="SUPFAM" id="SSF100950">
    <property type="entry name" value="NagB/RpiA/CoA transferase-like"/>
    <property type="match status" value="1"/>
</dbReference>
<dbReference type="Pfam" id="PF01008">
    <property type="entry name" value="IF-2B"/>
    <property type="match status" value="1"/>
</dbReference>
<proteinExistence type="inferred from homology"/>
<dbReference type="EMBL" id="UINC01001415">
    <property type="protein sequence ID" value="SUZ80118.1"/>
    <property type="molecule type" value="Genomic_DNA"/>
</dbReference>
<evidence type="ECO:0008006" key="3">
    <source>
        <dbReference type="Google" id="ProtNLM"/>
    </source>
</evidence>
<dbReference type="InterPro" id="IPR005251">
    <property type="entry name" value="IF-M1Pi"/>
</dbReference>
<dbReference type="GO" id="GO:0046523">
    <property type="term" value="F:S-methyl-5-thioribose-1-phosphate isomerase activity"/>
    <property type="evidence" value="ECO:0007669"/>
    <property type="project" value="TreeGrafter"/>
</dbReference>
<dbReference type="GO" id="GO:0019509">
    <property type="term" value="P:L-methionine salvage from methylthioadenosine"/>
    <property type="evidence" value="ECO:0007669"/>
    <property type="project" value="TreeGrafter"/>
</dbReference>
<evidence type="ECO:0000256" key="1">
    <source>
        <dbReference type="ARBA" id="ARBA00023235"/>
    </source>
</evidence>